<name>A0A9D4UEE0_ADICA</name>
<keyword evidence="2" id="KW-1185">Reference proteome</keyword>
<gene>
    <name evidence="1" type="ORF">GOP47_0018894</name>
</gene>
<organism evidence="1 2">
    <name type="scientific">Adiantum capillus-veneris</name>
    <name type="common">Maidenhair fern</name>
    <dbReference type="NCBI Taxonomy" id="13818"/>
    <lineage>
        <taxon>Eukaryota</taxon>
        <taxon>Viridiplantae</taxon>
        <taxon>Streptophyta</taxon>
        <taxon>Embryophyta</taxon>
        <taxon>Tracheophyta</taxon>
        <taxon>Polypodiopsida</taxon>
        <taxon>Polypodiidae</taxon>
        <taxon>Polypodiales</taxon>
        <taxon>Pteridineae</taxon>
        <taxon>Pteridaceae</taxon>
        <taxon>Vittarioideae</taxon>
        <taxon>Adiantum</taxon>
    </lineage>
</organism>
<dbReference type="OrthoDB" id="411785at2759"/>
<accession>A0A9D4UEE0</accession>
<reference evidence="1" key="1">
    <citation type="submission" date="2021-01" db="EMBL/GenBank/DDBJ databases">
        <title>Adiantum capillus-veneris genome.</title>
        <authorList>
            <person name="Fang Y."/>
            <person name="Liao Q."/>
        </authorList>
    </citation>
    <scope>NUCLEOTIDE SEQUENCE</scope>
    <source>
        <strain evidence="1">H3</strain>
        <tissue evidence="1">Leaf</tissue>
    </source>
</reference>
<dbReference type="Gene3D" id="3.40.50.150">
    <property type="entry name" value="Vaccinia Virus protein VP39"/>
    <property type="match status" value="1"/>
</dbReference>
<proteinExistence type="predicted"/>
<protein>
    <submittedName>
        <fullName evidence="1">Uncharacterized protein</fullName>
    </submittedName>
</protein>
<dbReference type="InterPro" id="IPR029063">
    <property type="entry name" value="SAM-dependent_MTases_sf"/>
</dbReference>
<dbReference type="EMBL" id="JABFUD020000018">
    <property type="protein sequence ID" value="KAI5066270.1"/>
    <property type="molecule type" value="Genomic_DNA"/>
</dbReference>
<dbReference type="SUPFAM" id="SSF53335">
    <property type="entry name" value="S-adenosyl-L-methionine-dependent methyltransferases"/>
    <property type="match status" value="1"/>
</dbReference>
<evidence type="ECO:0000313" key="1">
    <source>
        <dbReference type="EMBL" id="KAI5066270.1"/>
    </source>
</evidence>
<comment type="caution">
    <text evidence="1">The sequence shown here is derived from an EMBL/GenBank/DDBJ whole genome shotgun (WGS) entry which is preliminary data.</text>
</comment>
<dbReference type="AlphaFoldDB" id="A0A9D4UEE0"/>
<dbReference type="Proteomes" id="UP000886520">
    <property type="component" value="Chromosome 18"/>
</dbReference>
<sequence length="473" mass="51939">MAQSARMLPCHHAVGGLVGQPYRSCYGRFLSLHARSSLFDSRTGAFDPGNWVFSPEWWGTQGCGWGRNPGTTVFEQPSHKGNGLVSVTAHPASSSGLEDWPELSKLLQGRQVTSCEWRVLRFNHETRQSVAKVVVVEGQDYEEPYLVQVPSCLAFEYLKSMVSVGLSSINCAGLNLELVAQGKSKMRCLCIGLGGGSLPLFLANKLQGCFMEVVEIDKTVISAATECMGFPKNAFKVLQQSDHGLSLRNALESSFVQEGLGIQRHSYAKYTNDVSHTASSLWGKLPDRIIGVEADGVAYVRNLLKDIGLKGQHYDLAFIDAYDGKDDVPSGFWNRGGPFLTGLRDLLNPHHGTAVVNLHTDSLPPSFLERIRGEFGPGFDPHLPGGKQLQEISQMYRDELLWCQRHSNALKGAAFTVAVPRQQNICLVVSRGIIGMKSCIVQNLTSAACYLERVLDIPFPMSKRVARGFKLVP</sequence>
<evidence type="ECO:0000313" key="2">
    <source>
        <dbReference type="Proteomes" id="UP000886520"/>
    </source>
</evidence>